<dbReference type="InterPro" id="IPR041291">
    <property type="entry name" value="TUDOR_5"/>
</dbReference>
<dbReference type="InterPro" id="IPR001214">
    <property type="entry name" value="SET_dom"/>
</dbReference>
<feature type="compositionally biased region" description="Basic and acidic residues" evidence="16">
    <location>
        <begin position="939"/>
        <end position="951"/>
    </location>
</feature>
<dbReference type="EMBL" id="JAVRJZ010000005">
    <property type="protein sequence ID" value="KAK2722916.1"/>
    <property type="molecule type" value="Genomic_DNA"/>
</dbReference>
<dbReference type="CDD" id="cd10517">
    <property type="entry name" value="SET_SETDB1"/>
    <property type="match status" value="1"/>
</dbReference>
<dbReference type="SUPFAM" id="SSF82199">
    <property type="entry name" value="SET domain"/>
    <property type="match status" value="1"/>
</dbReference>
<dbReference type="PANTHER" id="PTHR46024">
    <property type="entry name" value="HISTONE-LYSINE N-METHYLTRANSFERASE EGGLESS"/>
    <property type="match status" value="1"/>
</dbReference>
<dbReference type="PROSITE" id="PS50280">
    <property type="entry name" value="SET"/>
    <property type="match status" value="1"/>
</dbReference>
<dbReference type="EMBL" id="JAVRJZ010000005">
    <property type="protein sequence ID" value="KAK2722917.1"/>
    <property type="molecule type" value="Genomic_DNA"/>
</dbReference>
<keyword evidence="14" id="KW-0804">Transcription</keyword>
<protein>
    <recommendedName>
        <fullName evidence="23">Histone-lysine N-methyltransferase eggless</fullName>
    </recommendedName>
</protein>
<dbReference type="SMART" id="SM00317">
    <property type="entry name" value="SET"/>
    <property type="match status" value="1"/>
</dbReference>
<feature type="region of interest" description="Disordered" evidence="16">
    <location>
        <begin position="898"/>
        <end position="998"/>
    </location>
</feature>
<dbReference type="InterPro" id="IPR016177">
    <property type="entry name" value="DNA-bd_dom_sf"/>
</dbReference>
<keyword evidence="6" id="KW-0808">Transferase</keyword>
<gene>
    <name evidence="21" type="ORF">QYM36_003195</name>
</gene>
<dbReference type="PROSITE" id="PS50868">
    <property type="entry name" value="POST_SET"/>
    <property type="match status" value="1"/>
</dbReference>
<evidence type="ECO:0000256" key="13">
    <source>
        <dbReference type="ARBA" id="ARBA00023054"/>
    </source>
</evidence>
<dbReference type="InterPro" id="IPR001739">
    <property type="entry name" value="Methyl_CpG_DNA-bd"/>
</dbReference>
<keyword evidence="10" id="KW-0862">Zinc</keyword>
<dbReference type="Proteomes" id="UP001187531">
    <property type="component" value="Unassembled WGS sequence"/>
</dbReference>
<dbReference type="Pfam" id="PF01429">
    <property type="entry name" value="MBD"/>
    <property type="match status" value="1"/>
</dbReference>
<sequence length="1102" mass="125531">MGDIEEVMLLDNDESSEGQSSSSAGQSGPGTLIAVNLKCLNKFCRKSSSDKLWRATQSAVLYFQKHYSEEKMYFICEKCQASYDEYCDKLVTLVEDGKSLFEHKLEKPADVIDIDSVEFVSLEENMDLVDVGDLPKYETFKMEEDLDPKKVIEEFLEGFNLESLTNPGLEILGQEVKEWKEMIAQQHQIVAEMERSLAETIRAHNRTLGNPYTGKVPGISIDGDRVTELSVSDDSQDLCEIFEEVTPSTPRGPSTSSSLNTPRPPIPGSCSRISTSKSNAAISEDQDIQQVFETSNPQQDMLLPEDGIKERVHLKKGDYVYVMTKGFKEPWKRGKVTDVYTKLNNTTLYQVSCGSIRKLFSLKHLAYIAPAAVIVRRGVRVIANYKDENAVDVGFYAGIVAESPRAVNQFRYLIFFDDGYAQYSSCNDLRVVCDQSERVWEDVDPSALGFIKTYLCQFPERPMVRLKPGDTVRAKHNQNWYETQVLKVDYSLALLKFRNSEERIEWIYRGSMRLEPLYHEMSQRSRAQIIQRRTVATVVPNVRSVAKKSTSKKVPQTYVEHALDRTTTSREKVTAEYDGVVQSVEGLKKPTQIKYEPHWCGPSCIQDYPYDCDDPEFRTINQFCVPIRLGWDRFVVTRKNGKTKTNKVLKNCDRVVYRAPCGRTLRNTDEVFNFLRITNATLPIDMFTSDTSVRIGVEFKPKRVLYESEDITNGKERMKISCINSIDFTGPPYVEYSTVRLPTARVKAQMHLDPEFLSCCSCEDDCLDSENCECQKLTIQGVQEAEGVRITNCGYNNRRLQEQISTGIYECNSRCSCKDTCLNRVVQFPLRARLQLFKTNKRGWGIRTLDDLPPGSFISIYVGQLLADDEANMAGKMAGDEYFADLDFIEVAQTAKDGYESNVPSDDEEKDPDVYSDNGKKKKRPKGLFGTKRRKKVEKKTEQIKKKEKPTTKKKFITQLPMFKKTLRKRNPPTSEKPSNSKSSAKKEPSTSKQAEVVIASVEERKKTRKYFGDDELPYTIDAKSVGNIGRYLNHSCDPNVFVQNVFVDTHDLRFPWVAFFANCYIPAGSELTWDYQYEIGNVPNKHLTCHCGADNCRGRLL</sequence>
<evidence type="ECO:0000256" key="14">
    <source>
        <dbReference type="ARBA" id="ARBA00023163"/>
    </source>
</evidence>
<evidence type="ECO:0000256" key="8">
    <source>
        <dbReference type="ARBA" id="ARBA00022723"/>
    </source>
</evidence>
<dbReference type="Pfam" id="PF00856">
    <property type="entry name" value="SET"/>
    <property type="match status" value="1"/>
</dbReference>
<dbReference type="GO" id="GO:0046974">
    <property type="term" value="F:histone H3K9 methyltransferase activity"/>
    <property type="evidence" value="ECO:0007669"/>
    <property type="project" value="UniProtKB-ARBA"/>
</dbReference>
<dbReference type="AlphaFoldDB" id="A0AA88IAC0"/>
<keyword evidence="8" id="KW-0479">Metal-binding</keyword>
<dbReference type="PROSITE" id="PS50982">
    <property type="entry name" value="MBD"/>
    <property type="match status" value="1"/>
</dbReference>
<evidence type="ECO:0000256" key="16">
    <source>
        <dbReference type="SAM" id="MobiDB-lite"/>
    </source>
</evidence>
<feature type="domain" description="SET" evidence="17">
    <location>
        <begin position="832"/>
        <end position="1077"/>
    </location>
</feature>
<evidence type="ECO:0000256" key="2">
    <source>
        <dbReference type="ARBA" id="ARBA00004286"/>
    </source>
</evidence>
<keyword evidence="12" id="KW-0805">Transcription regulation</keyword>
<keyword evidence="13" id="KW-0175">Coiled coil</keyword>
<evidence type="ECO:0000256" key="1">
    <source>
        <dbReference type="ARBA" id="ARBA00004123"/>
    </source>
</evidence>
<evidence type="ECO:0000256" key="10">
    <source>
        <dbReference type="ARBA" id="ARBA00022833"/>
    </source>
</evidence>
<feature type="region of interest" description="Disordered" evidence="16">
    <location>
        <begin position="245"/>
        <end position="274"/>
    </location>
</feature>
<dbReference type="PROSITE" id="PS50867">
    <property type="entry name" value="PRE_SET"/>
    <property type="match status" value="1"/>
</dbReference>
<feature type="compositionally biased region" description="Low complexity" evidence="16">
    <location>
        <begin position="246"/>
        <end position="258"/>
    </location>
</feature>
<feature type="compositionally biased region" description="Basic residues" evidence="16">
    <location>
        <begin position="920"/>
        <end position="938"/>
    </location>
</feature>
<dbReference type="PANTHER" id="PTHR46024:SF1">
    <property type="entry name" value="HISTONE-LYSINE N-METHYLTRANSFERASE EGGLESS"/>
    <property type="match status" value="1"/>
</dbReference>
<dbReference type="GO" id="GO:0010629">
    <property type="term" value="P:negative regulation of gene expression"/>
    <property type="evidence" value="ECO:0007669"/>
    <property type="project" value="TreeGrafter"/>
</dbReference>
<dbReference type="InterPro" id="IPR007728">
    <property type="entry name" value="Pre-SET_dom"/>
</dbReference>
<evidence type="ECO:0000256" key="5">
    <source>
        <dbReference type="ARBA" id="ARBA00022603"/>
    </source>
</evidence>
<dbReference type="InterPro" id="IPR051516">
    <property type="entry name" value="SETDB_methyltransferase"/>
</dbReference>
<evidence type="ECO:0000256" key="4">
    <source>
        <dbReference type="ARBA" id="ARBA00022491"/>
    </source>
</evidence>
<evidence type="ECO:0000259" key="19">
    <source>
        <dbReference type="PROSITE" id="PS50868"/>
    </source>
</evidence>
<feature type="compositionally biased region" description="Polar residues" evidence="16">
    <location>
        <begin position="972"/>
        <end position="983"/>
    </location>
</feature>
<evidence type="ECO:0000256" key="7">
    <source>
        <dbReference type="ARBA" id="ARBA00022691"/>
    </source>
</evidence>
<evidence type="ECO:0000256" key="12">
    <source>
        <dbReference type="ARBA" id="ARBA00023015"/>
    </source>
</evidence>
<dbReference type="GO" id="GO:0070828">
    <property type="term" value="P:heterochromatin organization"/>
    <property type="evidence" value="ECO:0007669"/>
    <property type="project" value="TreeGrafter"/>
</dbReference>
<reference evidence="21" key="1">
    <citation type="submission" date="2023-07" db="EMBL/GenBank/DDBJ databases">
        <title>Chromosome-level genome assembly of Artemia franciscana.</title>
        <authorList>
            <person name="Jo E."/>
        </authorList>
    </citation>
    <scope>NUCLEOTIDE SEQUENCE</scope>
    <source>
        <tissue evidence="21">Whole body</tissue>
    </source>
</reference>
<dbReference type="InterPro" id="IPR003616">
    <property type="entry name" value="Post-SET_dom"/>
</dbReference>
<dbReference type="GO" id="GO:0005694">
    <property type="term" value="C:chromosome"/>
    <property type="evidence" value="ECO:0007669"/>
    <property type="project" value="UniProtKB-SubCell"/>
</dbReference>
<dbReference type="GO" id="GO:0005634">
    <property type="term" value="C:nucleus"/>
    <property type="evidence" value="ECO:0007669"/>
    <property type="project" value="UniProtKB-SubCell"/>
</dbReference>
<organism evidence="21 22">
    <name type="scientific">Artemia franciscana</name>
    <name type="common">Brine shrimp</name>
    <name type="synonym">Artemia sanfranciscana</name>
    <dbReference type="NCBI Taxonomy" id="6661"/>
    <lineage>
        <taxon>Eukaryota</taxon>
        <taxon>Metazoa</taxon>
        <taxon>Ecdysozoa</taxon>
        <taxon>Arthropoda</taxon>
        <taxon>Crustacea</taxon>
        <taxon>Branchiopoda</taxon>
        <taxon>Anostraca</taxon>
        <taxon>Artemiidae</taxon>
        <taxon>Artemia</taxon>
    </lineage>
</organism>
<dbReference type="SMART" id="SM00508">
    <property type="entry name" value="PostSET"/>
    <property type="match status" value="1"/>
</dbReference>
<dbReference type="Pfam" id="PF18358">
    <property type="entry name" value="Tudor_4"/>
    <property type="match status" value="1"/>
</dbReference>
<dbReference type="GO" id="GO:0003677">
    <property type="term" value="F:DNA binding"/>
    <property type="evidence" value="ECO:0007669"/>
    <property type="project" value="InterPro"/>
</dbReference>
<evidence type="ECO:0000256" key="6">
    <source>
        <dbReference type="ARBA" id="ARBA00022679"/>
    </source>
</evidence>
<dbReference type="Pfam" id="PF18359">
    <property type="entry name" value="Tudor_5"/>
    <property type="match status" value="1"/>
</dbReference>
<evidence type="ECO:0000256" key="11">
    <source>
        <dbReference type="ARBA" id="ARBA00022853"/>
    </source>
</evidence>
<dbReference type="Gene3D" id="3.30.890.10">
    <property type="entry name" value="Methyl-cpg-binding Protein 2, Chain A"/>
    <property type="match status" value="1"/>
</dbReference>
<comment type="subcellular location">
    <subcellularLocation>
        <location evidence="2">Chromosome</location>
    </subcellularLocation>
    <subcellularLocation>
        <location evidence="1">Nucleus</location>
    </subcellularLocation>
</comment>
<keyword evidence="15" id="KW-0539">Nucleus</keyword>
<keyword evidence="5" id="KW-0489">Methyltransferase</keyword>
<keyword evidence="22" id="KW-1185">Reference proteome</keyword>
<evidence type="ECO:0000256" key="15">
    <source>
        <dbReference type="ARBA" id="ARBA00023242"/>
    </source>
</evidence>
<evidence type="ECO:0000256" key="3">
    <source>
        <dbReference type="ARBA" id="ARBA00022454"/>
    </source>
</evidence>
<keyword evidence="11" id="KW-0156">Chromatin regulator</keyword>
<evidence type="ECO:0000259" key="18">
    <source>
        <dbReference type="PROSITE" id="PS50867"/>
    </source>
</evidence>
<accession>A0AA88IAC0</accession>
<evidence type="ECO:0000259" key="20">
    <source>
        <dbReference type="PROSITE" id="PS50982"/>
    </source>
</evidence>
<feature type="domain" description="Pre-SET" evidence="18">
    <location>
        <begin position="758"/>
        <end position="829"/>
    </location>
</feature>
<dbReference type="Pfam" id="PF05033">
    <property type="entry name" value="Pre-SET"/>
    <property type="match status" value="1"/>
</dbReference>
<dbReference type="Gene3D" id="2.30.30.140">
    <property type="match status" value="2"/>
</dbReference>
<comment type="caution">
    <text evidence="21">The sequence shown here is derived from an EMBL/GenBank/DDBJ whole genome shotgun (WGS) entry which is preliminary data.</text>
</comment>
<dbReference type="InterPro" id="IPR041292">
    <property type="entry name" value="Tudor_4"/>
</dbReference>
<keyword evidence="3" id="KW-0158">Chromosome</keyword>
<evidence type="ECO:0000259" key="17">
    <source>
        <dbReference type="PROSITE" id="PS50280"/>
    </source>
</evidence>
<keyword evidence="9" id="KW-0677">Repeat</keyword>
<dbReference type="SUPFAM" id="SSF54171">
    <property type="entry name" value="DNA-binding domain"/>
    <property type="match status" value="1"/>
</dbReference>
<name>A0AA88IAC0_ARTSF</name>
<evidence type="ECO:0000256" key="9">
    <source>
        <dbReference type="ARBA" id="ARBA00022737"/>
    </source>
</evidence>
<dbReference type="GO" id="GO:0032259">
    <property type="term" value="P:methylation"/>
    <property type="evidence" value="ECO:0007669"/>
    <property type="project" value="UniProtKB-KW"/>
</dbReference>
<evidence type="ECO:0008006" key="23">
    <source>
        <dbReference type="Google" id="ProtNLM"/>
    </source>
</evidence>
<dbReference type="SMART" id="SM00391">
    <property type="entry name" value="MBD"/>
    <property type="match status" value="1"/>
</dbReference>
<feature type="domain" description="MBD" evidence="20">
    <location>
        <begin position="617"/>
        <end position="694"/>
    </location>
</feature>
<dbReference type="InterPro" id="IPR046341">
    <property type="entry name" value="SET_dom_sf"/>
</dbReference>
<proteinExistence type="predicted"/>
<keyword evidence="4" id="KW-0678">Repressor</keyword>
<evidence type="ECO:0000313" key="22">
    <source>
        <dbReference type="Proteomes" id="UP001187531"/>
    </source>
</evidence>
<dbReference type="Gene3D" id="2.170.270.10">
    <property type="entry name" value="SET domain"/>
    <property type="match status" value="2"/>
</dbReference>
<evidence type="ECO:0000313" key="21">
    <source>
        <dbReference type="EMBL" id="KAK2722916.1"/>
    </source>
</evidence>
<dbReference type="SMART" id="SM00468">
    <property type="entry name" value="PreSET"/>
    <property type="match status" value="1"/>
</dbReference>
<keyword evidence="7" id="KW-0949">S-adenosyl-L-methionine</keyword>
<dbReference type="GO" id="GO:0008270">
    <property type="term" value="F:zinc ion binding"/>
    <property type="evidence" value="ECO:0007669"/>
    <property type="project" value="InterPro"/>
</dbReference>
<feature type="domain" description="Post-SET" evidence="19">
    <location>
        <begin position="1086"/>
        <end position="1102"/>
    </location>
</feature>